<comment type="catalytic activity">
    <reaction evidence="9 10">
        <text>XTP + H2O = XMP + diphosphate + H(+)</text>
        <dbReference type="Rhea" id="RHEA:28610"/>
        <dbReference type="ChEBI" id="CHEBI:15377"/>
        <dbReference type="ChEBI" id="CHEBI:15378"/>
        <dbReference type="ChEBI" id="CHEBI:33019"/>
        <dbReference type="ChEBI" id="CHEBI:57464"/>
        <dbReference type="ChEBI" id="CHEBI:61314"/>
        <dbReference type="EC" id="3.6.1.66"/>
    </reaction>
</comment>
<dbReference type="GO" id="GO:0046872">
    <property type="term" value="F:metal ion binding"/>
    <property type="evidence" value="ECO:0007669"/>
    <property type="project" value="UniProtKB-KW"/>
</dbReference>
<dbReference type="SUPFAM" id="SSF52972">
    <property type="entry name" value="ITPase-like"/>
    <property type="match status" value="1"/>
</dbReference>
<comment type="subunit">
    <text evidence="2 10">Homodimer.</text>
</comment>
<dbReference type="InterPro" id="IPR020922">
    <property type="entry name" value="dITP/XTP_pyrophosphatase"/>
</dbReference>
<dbReference type="GO" id="GO:0036222">
    <property type="term" value="F:XTP diphosphatase activity"/>
    <property type="evidence" value="ECO:0007669"/>
    <property type="project" value="UniProtKB-UniRule"/>
</dbReference>
<dbReference type="NCBIfam" id="TIGR00042">
    <property type="entry name" value="RdgB/HAM1 family non-canonical purine NTP pyrophosphatase"/>
    <property type="match status" value="1"/>
</dbReference>
<evidence type="ECO:0000256" key="7">
    <source>
        <dbReference type="ARBA" id="ARBA00023080"/>
    </source>
</evidence>
<dbReference type="Proteomes" id="UP000184476">
    <property type="component" value="Unassembled WGS sequence"/>
</dbReference>
<organism evidence="12 13">
    <name type="scientific">Seinonella peptonophila</name>
    <dbReference type="NCBI Taxonomy" id="112248"/>
    <lineage>
        <taxon>Bacteria</taxon>
        <taxon>Bacillati</taxon>
        <taxon>Bacillota</taxon>
        <taxon>Bacilli</taxon>
        <taxon>Bacillales</taxon>
        <taxon>Thermoactinomycetaceae</taxon>
        <taxon>Seinonella</taxon>
    </lineage>
</organism>
<dbReference type="STRING" id="112248.SAMN05444392_101675"/>
<evidence type="ECO:0000256" key="8">
    <source>
        <dbReference type="ARBA" id="ARBA00051875"/>
    </source>
</evidence>
<dbReference type="GO" id="GO:0017111">
    <property type="term" value="F:ribonucleoside triphosphate phosphatase activity"/>
    <property type="evidence" value="ECO:0007669"/>
    <property type="project" value="InterPro"/>
</dbReference>
<keyword evidence="6 10" id="KW-0460">Magnesium</keyword>
<evidence type="ECO:0000256" key="1">
    <source>
        <dbReference type="ARBA" id="ARBA00008023"/>
    </source>
</evidence>
<evidence type="ECO:0000256" key="5">
    <source>
        <dbReference type="ARBA" id="ARBA00022801"/>
    </source>
</evidence>
<dbReference type="GO" id="GO:0036220">
    <property type="term" value="F:ITP diphosphatase activity"/>
    <property type="evidence" value="ECO:0007669"/>
    <property type="project" value="UniProtKB-UniRule"/>
</dbReference>
<evidence type="ECO:0000313" key="12">
    <source>
        <dbReference type="EMBL" id="SHE48663.1"/>
    </source>
</evidence>
<dbReference type="Gene3D" id="3.90.950.10">
    <property type="match status" value="1"/>
</dbReference>
<comment type="cofactor">
    <cofactor evidence="10">
        <name>Mg(2+)</name>
        <dbReference type="ChEBI" id="CHEBI:18420"/>
    </cofactor>
    <text evidence="10">Binds 1 Mg(2+) ion per subunit.</text>
</comment>
<dbReference type="GO" id="GO:0009146">
    <property type="term" value="P:purine nucleoside triphosphate catabolic process"/>
    <property type="evidence" value="ECO:0007669"/>
    <property type="project" value="UniProtKB-UniRule"/>
</dbReference>
<comment type="function">
    <text evidence="10">Pyrophosphatase that catalyzes the hydrolysis of nucleoside triphosphates to their monophosphate derivatives, with a high preference for the non-canonical purine nucleotides XTP (xanthosine triphosphate), dITP (deoxyinosine triphosphate) and ITP. Seems to function as a house-cleaning enzyme that removes non-canonical purine nucleotides from the nucleotide pool, thus preventing their incorporation into DNA/RNA and avoiding chromosomal lesions.</text>
</comment>
<proteinExistence type="inferred from homology"/>
<keyword evidence="5 10" id="KW-0378">Hydrolase</keyword>
<dbReference type="RefSeq" id="WP_073151945.1">
    <property type="nucleotide sequence ID" value="NZ_FQVL01000001.1"/>
</dbReference>
<gene>
    <name evidence="12" type="ORF">SAMN05444392_101675</name>
</gene>
<evidence type="ECO:0000256" key="4">
    <source>
        <dbReference type="ARBA" id="ARBA00022741"/>
    </source>
</evidence>
<protein>
    <recommendedName>
        <fullName evidence="10">dITP/XTP pyrophosphatase</fullName>
        <ecNumber evidence="10">3.6.1.66</ecNumber>
    </recommendedName>
    <alternativeName>
        <fullName evidence="10">Non-canonical purine NTP pyrophosphatase</fullName>
    </alternativeName>
    <alternativeName>
        <fullName evidence="10">Non-standard purine NTP pyrophosphatase</fullName>
    </alternativeName>
    <alternativeName>
        <fullName evidence="10">Nucleoside-triphosphate diphosphatase</fullName>
    </alternativeName>
    <alternativeName>
        <fullName evidence="10">Nucleoside-triphosphate pyrophosphatase</fullName>
        <shortName evidence="10">NTPase</shortName>
    </alternativeName>
</protein>
<evidence type="ECO:0000256" key="11">
    <source>
        <dbReference type="RuleBase" id="RU003781"/>
    </source>
</evidence>
<feature type="binding site" evidence="10">
    <location>
        <position position="77"/>
    </location>
    <ligand>
        <name>Mg(2+)</name>
        <dbReference type="ChEBI" id="CHEBI:18420"/>
    </ligand>
</feature>
<accession>A0A1M4TW59</accession>
<evidence type="ECO:0000256" key="6">
    <source>
        <dbReference type="ARBA" id="ARBA00022842"/>
    </source>
</evidence>
<evidence type="ECO:0000256" key="3">
    <source>
        <dbReference type="ARBA" id="ARBA00022723"/>
    </source>
</evidence>
<name>A0A1M4TW59_9BACL</name>
<keyword evidence="3 10" id="KW-0479">Metal-binding</keyword>
<feature type="active site" description="Proton acceptor" evidence="10">
    <location>
        <position position="77"/>
    </location>
</feature>
<dbReference type="PANTHER" id="PTHR11067:SF9">
    <property type="entry name" value="INOSINE TRIPHOSPHATE PYROPHOSPHATASE"/>
    <property type="match status" value="1"/>
</dbReference>
<sequence length="209" mass="22970">MKQKWPFSQLIIATGNKNKIKQFQDLLGQSLSLEVVGIDHFPGVQPVKEDQDTFAGNARKKAEALAEEINGPVVADDSGIVVPALDGRPGIYSARYAGIDATDEENNRKLIREMTSLSQKDRAAYYVCVMALAIPGETTQVVEGRCNGIVLTEGRGTDGFGYDPLFYIPSEGKTMAELPATRRYQLSHRAIASQKLLQQLESRYDFSGV</sequence>
<reference evidence="12 13" key="1">
    <citation type="submission" date="2016-11" db="EMBL/GenBank/DDBJ databases">
        <authorList>
            <person name="Jaros S."/>
            <person name="Januszkiewicz K."/>
            <person name="Wedrychowicz H."/>
        </authorList>
    </citation>
    <scope>NUCLEOTIDE SEQUENCE [LARGE SCALE GENOMIC DNA]</scope>
    <source>
        <strain evidence="12 13">DSM 44666</strain>
    </source>
</reference>
<comment type="similarity">
    <text evidence="1 10 11">Belongs to the HAM1 NTPase family.</text>
</comment>
<feature type="binding site" evidence="10">
    <location>
        <begin position="160"/>
        <end position="163"/>
    </location>
    <ligand>
        <name>substrate</name>
    </ligand>
</feature>
<dbReference type="GO" id="GO:0000166">
    <property type="term" value="F:nucleotide binding"/>
    <property type="evidence" value="ECO:0007669"/>
    <property type="project" value="UniProtKB-KW"/>
</dbReference>
<comment type="caution">
    <text evidence="10">Lacks conserved residue(s) required for the propagation of feature annotation.</text>
</comment>
<keyword evidence="7 10" id="KW-0546">Nucleotide metabolism</keyword>
<dbReference type="CDD" id="cd00515">
    <property type="entry name" value="HAM1"/>
    <property type="match status" value="1"/>
</dbReference>
<evidence type="ECO:0000313" key="13">
    <source>
        <dbReference type="Proteomes" id="UP000184476"/>
    </source>
</evidence>
<evidence type="ECO:0000256" key="9">
    <source>
        <dbReference type="ARBA" id="ARBA00052017"/>
    </source>
</evidence>
<dbReference type="EMBL" id="FQVL01000001">
    <property type="protein sequence ID" value="SHE48663.1"/>
    <property type="molecule type" value="Genomic_DNA"/>
</dbReference>
<dbReference type="OrthoDB" id="9807456at2"/>
<feature type="binding site" evidence="10">
    <location>
        <begin position="188"/>
        <end position="189"/>
    </location>
    <ligand>
        <name>substrate</name>
    </ligand>
</feature>
<dbReference type="PANTHER" id="PTHR11067">
    <property type="entry name" value="INOSINE TRIPHOSPHATE PYROPHOSPHATASE/HAM1 PROTEIN"/>
    <property type="match status" value="1"/>
</dbReference>
<dbReference type="Pfam" id="PF01725">
    <property type="entry name" value="Ham1p_like"/>
    <property type="match status" value="1"/>
</dbReference>
<dbReference type="NCBIfam" id="NF011397">
    <property type="entry name" value="PRK14822.1"/>
    <property type="match status" value="1"/>
</dbReference>
<dbReference type="GO" id="GO:0035870">
    <property type="term" value="F:dITP diphosphatase activity"/>
    <property type="evidence" value="ECO:0007669"/>
    <property type="project" value="UniProtKB-UniRule"/>
</dbReference>
<dbReference type="FunFam" id="3.90.950.10:FF:000001">
    <property type="entry name" value="dITP/XTP pyrophosphatase"/>
    <property type="match status" value="1"/>
</dbReference>
<dbReference type="HAMAP" id="MF_01405">
    <property type="entry name" value="Non_canon_purine_NTPase"/>
    <property type="match status" value="1"/>
</dbReference>
<dbReference type="GO" id="GO:0009117">
    <property type="term" value="P:nucleotide metabolic process"/>
    <property type="evidence" value="ECO:0007669"/>
    <property type="project" value="UniProtKB-KW"/>
</dbReference>
<dbReference type="AlphaFoldDB" id="A0A1M4TW59"/>
<feature type="binding site" evidence="10">
    <location>
        <position position="78"/>
    </location>
    <ligand>
        <name>substrate</name>
    </ligand>
</feature>
<dbReference type="EC" id="3.6.1.66" evidence="10"/>
<dbReference type="InterPro" id="IPR029001">
    <property type="entry name" value="ITPase-like_fam"/>
</dbReference>
<dbReference type="InterPro" id="IPR002637">
    <property type="entry name" value="RdgB/HAM1"/>
</dbReference>
<feature type="binding site" evidence="10">
    <location>
        <begin position="14"/>
        <end position="19"/>
    </location>
    <ligand>
        <name>substrate</name>
    </ligand>
</feature>
<evidence type="ECO:0000256" key="10">
    <source>
        <dbReference type="HAMAP-Rule" id="MF_01405"/>
    </source>
</evidence>
<comment type="catalytic activity">
    <reaction evidence="8 10">
        <text>dITP + H2O = dIMP + diphosphate + H(+)</text>
        <dbReference type="Rhea" id="RHEA:28342"/>
        <dbReference type="ChEBI" id="CHEBI:15377"/>
        <dbReference type="ChEBI" id="CHEBI:15378"/>
        <dbReference type="ChEBI" id="CHEBI:33019"/>
        <dbReference type="ChEBI" id="CHEBI:61194"/>
        <dbReference type="ChEBI" id="CHEBI:61382"/>
        <dbReference type="EC" id="3.6.1.66"/>
    </reaction>
</comment>
<keyword evidence="13" id="KW-1185">Reference proteome</keyword>
<comment type="catalytic activity">
    <reaction evidence="10">
        <text>ITP + H2O = IMP + diphosphate + H(+)</text>
        <dbReference type="Rhea" id="RHEA:29399"/>
        <dbReference type="ChEBI" id="CHEBI:15377"/>
        <dbReference type="ChEBI" id="CHEBI:15378"/>
        <dbReference type="ChEBI" id="CHEBI:33019"/>
        <dbReference type="ChEBI" id="CHEBI:58053"/>
        <dbReference type="ChEBI" id="CHEBI:61402"/>
        <dbReference type="EC" id="3.6.1.66"/>
    </reaction>
</comment>
<dbReference type="GO" id="GO:0005829">
    <property type="term" value="C:cytosol"/>
    <property type="evidence" value="ECO:0007669"/>
    <property type="project" value="TreeGrafter"/>
</dbReference>
<keyword evidence="4 10" id="KW-0547">Nucleotide-binding</keyword>
<evidence type="ECO:0000256" key="2">
    <source>
        <dbReference type="ARBA" id="ARBA00011738"/>
    </source>
</evidence>